<dbReference type="Pfam" id="PF14398">
    <property type="entry name" value="ATPgrasp_YheCD"/>
    <property type="match status" value="1"/>
</dbReference>
<reference evidence="3 4" key="1">
    <citation type="submission" date="2017-04" db="EMBL/GenBank/DDBJ databases">
        <authorList>
            <person name="Afonso C.L."/>
            <person name="Miller P.J."/>
            <person name="Scott M.A."/>
            <person name="Spackman E."/>
            <person name="Goraichik I."/>
            <person name="Dimitrov K.M."/>
            <person name="Suarez D.L."/>
            <person name="Swayne D.E."/>
        </authorList>
    </citation>
    <scope>NUCLEOTIDE SEQUENCE [LARGE SCALE GENOMIC DNA]</scope>
    <source>
        <strain evidence="3 4">N3/975</strain>
    </source>
</reference>
<feature type="domain" description="ATP-grasp" evidence="2">
    <location>
        <begin position="14"/>
        <end position="253"/>
    </location>
</feature>
<sequence>MTVQRVSSKWTKTKNILKNKGLASYVPATRLYSFDALEQMLETHTLVYIKPDRGTYGNGVMCVELIHTEEPDSSDSTQSYELRYDTTTEHYTTLEQLHNTITHLCHGKEYLIQQGIRLLQHNGRAFDLRVLVQKNPFGRWESTGIVGRVAAQHKIVTNHHGGGSIQHFKKLMTEHMTSFEADNIRKELKDLGINVASQLQRSYPNLKEIGLDVAIDSRWSIWILEVNTKPALYPFKKFFKDQSIYQKVKKYANAYGRSTSSKKKAT</sequence>
<dbReference type="GO" id="GO:0046872">
    <property type="term" value="F:metal ion binding"/>
    <property type="evidence" value="ECO:0007669"/>
    <property type="project" value="InterPro"/>
</dbReference>
<dbReference type="PROSITE" id="PS50975">
    <property type="entry name" value="ATP_GRASP"/>
    <property type="match status" value="1"/>
</dbReference>
<dbReference type="InterPro" id="IPR011761">
    <property type="entry name" value="ATP-grasp"/>
</dbReference>
<dbReference type="STRING" id="1313296.SAMN05661091_6006"/>
<protein>
    <submittedName>
        <fullName evidence="3">YheC/D like ATP-grasp</fullName>
    </submittedName>
</protein>
<dbReference type="AlphaFoldDB" id="A0A1X7HUP8"/>
<keyword evidence="4" id="KW-1185">Reference proteome</keyword>
<evidence type="ECO:0000256" key="1">
    <source>
        <dbReference type="PROSITE-ProRule" id="PRU00409"/>
    </source>
</evidence>
<evidence type="ECO:0000313" key="3">
    <source>
        <dbReference type="EMBL" id="SMF92754.1"/>
    </source>
</evidence>
<gene>
    <name evidence="3" type="ORF">SAMN05661091_6006</name>
</gene>
<dbReference type="RefSeq" id="WP_208916805.1">
    <property type="nucleotide sequence ID" value="NZ_LT840184.1"/>
</dbReference>
<dbReference type="SUPFAM" id="SSF56059">
    <property type="entry name" value="Glutathione synthetase ATP-binding domain-like"/>
    <property type="match status" value="1"/>
</dbReference>
<dbReference type="EMBL" id="LT840184">
    <property type="protein sequence ID" value="SMF92754.1"/>
    <property type="molecule type" value="Genomic_DNA"/>
</dbReference>
<dbReference type="GO" id="GO:0005524">
    <property type="term" value="F:ATP binding"/>
    <property type="evidence" value="ECO:0007669"/>
    <property type="project" value="UniProtKB-UniRule"/>
</dbReference>
<organism evidence="3 4">
    <name type="scientific">Paenibacillus uliginis N3/975</name>
    <dbReference type="NCBI Taxonomy" id="1313296"/>
    <lineage>
        <taxon>Bacteria</taxon>
        <taxon>Bacillati</taxon>
        <taxon>Bacillota</taxon>
        <taxon>Bacilli</taxon>
        <taxon>Bacillales</taxon>
        <taxon>Paenibacillaceae</taxon>
        <taxon>Paenibacillus</taxon>
    </lineage>
</organism>
<dbReference type="InterPro" id="IPR026838">
    <property type="entry name" value="YheC/D"/>
</dbReference>
<dbReference type="Gene3D" id="3.30.470.20">
    <property type="entry name" value="ATP-grasp fold, B domain"/>
    <property type="match status" value="1"/>
</dbReference>
<accession>A0A1X7HUP8</accession>
<keyword evidence="1" id="KW-0547">Nucleotide-binding</keyword>
<evidence type="ECO:0000259" key="2">
    <source>
        <dbReference type="PROSITE" id="PS50975"/>
    </source>
</evidence>
<keyword evidence="1" id="KW-0067">ATP-binding</keyword>
<name>A0A1X7HUP8_9BACL</name>
<evidence type="ECO:0000313" key="4">
    <source>
        <dbReference type="Proteomes" id="UP000192940"/>
    </source>
</evidence>
<dbReference type="Proteomes" id="UP000192940">
    <property type="component" value="Chromosome I"/>
</dbReference>
<proteinExistence type="predicted"/>